<protein>
    <submittedName>
        <fullName evidence="1">Uncharacterized protein</fullName>
    </submittedName>
</protein>
<comment type="caution">
    <text evidence="1">The sequence shown here is derived from an EMBL/GenBank/DDBJ whole genome shotgun (WGS) entry which is preliminary data.</text>
</comment>
<name>A0ABQ7WN25_SOLTU</name>
<accession>A0ABQ7WN25</accession>
<evidence type="ECO:0000313" key="2">
    <source>
        <dbReference type="Proteomes" id="UP000826656"/>
    </source>
</evidence>
<keyword evidence="2" id="KW-1185">Reference proteome</keyword>
<dbReference type="EMBL" id="JAIVGD010000001">
    <property type="protein sequence ID" value="KAH0782157.1"/>
    <property type="molecule type" value="Genomic_DNA"/>
</dbReference>
<organism evidence="1 2">
    <name type="scientific">Solanum tuberosum</name>
    <name type="common">Potato</name>
    <dbReference type="NCBI Taxonomy" id="4113"/>
    <lineage>
        <taxon>Eukaryota</taxon>
        <taxon>Viridiplantae</taxon>
        <taxon>Streptophyta</taxon>
        <taxon>Embryophyta</taxon>
        <taxon>Tracheophyta</taxon>
        <taxon>Spermatophyta</taxon>
        <taxon>Magnoliopsida</taxon>
        <taxon>eudicotyledons</taxon>
        <taxon>Gunneridae</taxon>
        <taxon>Pentapetalae</taxon>
        <taxon>asterids</taxon>
        <taxon>lamiids</taxon>
        <taxon>Solanales</taxon>
        <taxon>Solanaceae</taxon>
        <taxon>Solanoideae</taxon>
        <taxon>Solaneae</taxon>
        <taxon>Solanum</taxon>
    </lineage>
</organism>
<proteinExistence type="predicted"/>
<evidence type="ECO:0000313" key="1">
    <source>
        <dbReference type="EMBL" id="KAH0782157.1"/>
    </source>
</evidence>
<dbReference type="Proteomes" id="UP000826656">
    <property type="component" value="Unassembled WGS sequence"/>
</dbReference>
<sequence length="103" mass="11869">MGGFDSDYINVCSTAVLNDNIDISRIQAFAQGIEDRRHLQYMSERVERERDRRGLVSLVRKEIFRVVPDPDILLGHLDHHHSSSRVVDLNVGNSQAQVRVHEY</sequence>
<reference evidence="1 2" key="1">
    <citation type="journal article" date="2021" name="bioRxiv">
        <title>Chromosome-scale and haplotype-resolved genome assembly of a tetraploid potato cultivar.</title>
        <authorList>
            <person name="Sun H."/>
            <person name="Jiao W.-B."/>
            <person name="Krause K."/>
            <person name="Campoy J.A."/>
            <person name="Goel M."/>
            <person name="Folz-Donahue K."/>
            <person name="Kukat C."/>
            <person name="Huettel B."/>
            <person name="Schneeberger K."/>
        </authorList>
    </citation>
    <scope>NUCLEOTIDE SEQUENCE [LARGE SCALE GENOMIC DNA]</scope>
    <source>
        <strain evidence="1">SolTubOtavaFocal</strain>
        <tissue evidence="1">Leaves</tissue>
    </source>
</reference>
<gene>
    <name evidence="1" type="ORF">KY290_001755</name>
</gene>